<evidence type="ECO:0000313" key="2">
    <source>
        <dbReference type="Proteomes" id="UP001172386"/>
    </source>
</evidence>
<name>A0ACC2ZYT7_9EURO</name>
<gene>
    <name evidence="1" type="ORF">H2198_007865</name>
</gene>
<dbReference type="EMBL" id="JAPDRQ010000177">
    <property type="protein sequence ID" value="KAJ9652912.1"/>
    <property type="molecule type" value="Genomic_DNA"/>
</dbReference>
<accession>A0ACC2ZYT7</accession>
<evidence type="ECO:0000313" key="1">
    <source>
        <dbReference type="EMBL" id="KAJ9652912.1"/>
    </source>
</evidence>
<organism evidence="1 2">
    <name type="scientific">Neophaeococcomyces mojaviensis</name>
    <dbReference type="NCBI Taxonomy" id="3383035"/>
    <lineage>
        <taxon>Eukaryota</taxon>
        <taxon>Fungi</taxon>
        <taxon>Dikarya</taxon>
        <taxon>Ascomycota</taxon>
        <taxon>Pezizomycotina</taxon>
        <taxon>Eurotiomycetes</taxon>
        <taxon>Chaetothyriomycetidae</taxon>
        <taxon>Chaetothyriales</taxon>
        <taxon>Chaetothyriales incertae sedis</taxon>
        <taxon>Neophaeococcomyces</taxon>
    </lineage>
</organism>
<dbReference type="Proteomes" id="UP001172386">
    <property type="component" value="Unassembled WGS sequence"/>
</dbReference>
<proteinExistence type="predicted"/>
<protein>
    <submittedName>
        <fullName evidence="1">Uncharacterized protein</fullName>
    </submittedName>
</protein>
<sequence length="344" mass="37551">MSLNPINATPETTRVVVSNYACMAITITVLATRVGLCTKWKRKLGLDDILLFLGLTAGITNSILTEKAVRRGLGTFIRPGNSAKLNRLSEIMYAADLFFLFAMLLAKLSIVRMVYRFAPKSGIAKGRLLFLQISIACWGVFSIFAIAFQCGMPMPWLYVPDRCLASGALWYPALIWSTITDAWLAVCALPALPDMQLTTKQRQITTGLMGSRFLVCILGIVQVALLAPALKDVNQPRAMPNPTVFKHLVMNGSLITAAIPILFKPLAVHIPAHSAHATIYRSDPEGGATTPLEELKRPADGNLPNPKKFDGMVTETELKSSVDDKEDFSAQLSKAFNKEIGVGK</sequence>
<reference evidence="1" key="1">
    <citation type="submission" date="2022-10" db="EMBL/GenBank/DDBJ databases">
        <title>Culturing micro-colonial fungi from biological soil crusts in the Mojave desert and describing Neophaeococcomyces mojavensis, and introducing the new genera and species Taxawa tesnikishii.</title>
        <authorList>
            <person name="Kurbessoian T."/>
            <person name="Stajich J.E."/>
        </authorList>
    </citation>
    <scope>NUCLEOTIDE SEQUENCE</scope>
    <source>
        <strain evidence="1">JES_112</strain>
    </source>
</reference>
<keyword evidence="2" id="KW-1185">Reference proteome</keyword>
<comment type="caution">
    <text evidence="1">The sequence shown here is derived from an EMBL/GenBank/DDBJ whole genome shotgun (WGS) entry which is preliminary data.</text>
</comment>